<gene>
    <name evidence="2" type="ORF">HCT14_08645</name>
</gene>
<dbReference type="EMBL" id="JAATLJ010000006">
    <property type="protein sequence ID" value="NIZ41577.1"/>
    <property type="molecule type" value="Genomic_DNA"/>
</dbReference>
<comment type="caution">
    <text evidence="2">The sequence shown here is derived from an EMBL/GenBank/DDBJ whole genome shotgun (WGS) entry which is preliminary data.</text>
</comment>
<dbReference type="Proteomes" id="UP000711995">
    <property type="component" value="Unassembled WGS sequence"/>
</dbReference>
<name>A0A968GAM7_9SPIO</name>
<dbReference type="RefSeq" id="WP_167701199.1">
    <property type="nucleotide sequence ID" value="NZ_CP118179.1"/>
</dbReference>
<organism evidence="2 3">
    <name type="scientific">Entomospira entomophila</name>
    <dbReference type="NCBI Taxonomy" id="2719988"/>
    <lineage>
        <taxon>Bacteria</taxon>
        <taxon>Pseudomonadati</taxon>
        <taxon>Spirochaetota</taxon>
        <taxon>Spirochaetia</taxon>
        <taxon>Spirochaetales</taxon>
        <taxon>Spirochaetaceae</taxon>
        <taxon>Entomospira</taxon>
    </lineage>
</organism>
<evidence type="ECO:0000256" key="1">
    <source>
        <dbReference type="SAM" id="MobiDB-lite"/>
    </source>
</evidence>
<reference evidence="2 3" key="1">
    <citation type="submission" date="2020-03" db="EMBL/GenBank/DDBJ databases">
        <title>Spirochaetal bacteria isolated from arthropods constitute a novel genus Entomospira genus novum within the order Spirochaetales.</title>
        <authorList>
            <person name="Grana-Miraglia L."/>
            <person name="Sikutova S."/>
            <person name="Fingerle V."/>
            <person name="Sing A."/>
            <person name="Castillo-Ramirez S."/>
            <person name="Margos G."/>
            <person name="Rudolf I."/>
        </authorList>
    </citation>
    <scope>NUCLEOTIDE SEQUENCE [LARGE SCALE GENOMIC DNA]</scope>
    <source>
        <strain evidence="2 3">BR193</strain>
    </source>
</reference>
<feature type="region of interest" description="Disordered" evidence="1">
    <location>
        <begin position="1"/>
        <end position="27"/>
    </location>
</feature>
<accession>A0A968GAM7</accession>
<dbReference type="AlphaFoldDB" id="A0A968GAM7"/>
<protein>
    <submittedName>
        <fullName evidence="2">Uncharacterized protein</fullName>
    </submittedName>
</protein>
<proteinExistence type="predicted"/>
<evidence type="ECO:0000313" key="3">
    <source>
        <dbReference type="Proteomes" id="UP000711995"/>
    </source>
</evidence>
<feature type="compositionally biased region" description="Polar residues" evidence="1">
    <location>
        <begin position="1"/>
        <end position="12"/>
    </location>
</feature>
<keyword evidence="3" id="KW-1185">Reference proteome</keyword>
<evidence type="ECO:0000313" key="2">
    <source>
        <dbReference type="EMBL" id="NIZ41577.1"/>
    </source>
</evidence>
<sequence length="87" mass="9962">MKIKPTTLTQEEVSAIKEKQNSHQVKSGRKIKHQNIVKWTLQLNLETASYIDLVVIPQVQQQRNKEGNLAKVSRADAIDYLVSIHKN</sequence>